<organism evidence="1 2">
    <name type="scientific">Aspergillus tanneri</name>
    <dbReference type="NCBI Taxonomy" id="1220188"/>
    <lineage>
        <taxon>Eukaryota</taxon>
        <taxon>Fungi</taxon>
        <taxon>Dikarya</taxon>
        <taxon>Ascomycota</taxon>
        <taxon>Pezizomycotina</taxon>
        <taxon>Eurotiomycetes</taxon>
        <taxon>Eurotiomycetidae</taxon>
        <taxon>Eurotiales</taxon>
        <taxon>Aspergillaceae</taxon>
        <taxon>Aspergillus</taxon>
        <taxon>Aspergillus subgen. Circumdati</taxon>
    </lineage>
</organism>
<accession>A0A4S3JL41</accession>
<name>A0A4S3JL41_9EURO</name>
<dbReference type="STRING" id="1220188.A0A4S3JL41"/>
<comment type="caution">
    <text evidence="1">The sequence shown here is derived from an EMBL/GenBank/DDBJ whole genome shotgun (WGS) entry which is preliminary data.</text>
</comment>
<gene>
    <name evidence="1" type="ORF">EYZ11_004224</name>
</gene>
<proteinExistence type="predicted"/>
<keyword evidence="2" id="KW-1185">Reference proteome</keyword>
<evidence type="ECO:0000313" key="1">
    <source>
        <dbReference type="EMBL" id="THC96319.1"/>
    </source>
</evidence>
<dbReference type="Proteomes" id="UP000308092">
    <property type="component" value="Unassembled WGS sequence"/>
</dbReference>
<dbReference type="VEuPathDB" id="FungiDB:EYZ11_004224"/>
<reference evidence="1 2" key="1">
    <citation type="submission" date="2019-03" db="EMBL/GenBank/DDBJ databases">
        <title>The genome sequence of a newly discovered highly antifungal drug resistant Aspergillus species, Aspergillus tanneri NIH 1004.</title>
        <authorList>
            <person name="Mounaud S."/>
            <person name="Singh I."/>
            <person name="Joardar V."/>
            <person name="Pakala S."/>
            <person name="Pakala S."/>
            <person name="Venepally P."/>
            <person name="Hoover J."/>
            <person name="Nierman W."/>
            <person name="Chung J."/>
            <person name="Losada L."/>
        </authorList>
    </citation>
    <scope>NUCLEOTIDE SEQUENCE [LARGE SCALE GENOMIC DNA]</scope>
    <source>
        <strain evidence="1 2">NIH1004</strain>
    </source>
</reference>
<dbReference type="AlphaFoldDB" id="A0A4S3JL41"/>
<evidence type="ECO:0000313" key="2">
    <source>
        <dbReference type="Proteomes" id="UP000308092"/>
    </source>
</evidence>
<dbReference type="EMBL" id="SOSA01000119">
    <property type="protein sequence ID" value="THC96319.1"/>
    <property type="molecule type" value="Genomic_DNA"/>
</dbReference>
<sequence>MPDGYTVKGKVWKLLRALYGGDIKIVIGYLPGQLDIILKLLSVDPSNYQDAPPEARSSPVEAFYLKETSSLFGWTLLSPQMPFLNDLLKIGYQSRLRLFDLNIVKPDVLYSEMHEIETRITIEGFDKDLDGLFDSKEEIPGFLLRGTRG</sequence>
<protein>
    <submittedName>
        <fullName evidence="1">Uncharacterized protein</fullName>
    </submittedName>
</protein>